<evidence type="ECO:0000313" key="2">
    <source>
        <dbReference type="EMBL" id="KIY61064.1"/>
    </source>
</evidence>
<protein>
    <submittedName>
        <fullName evidence="2">Uncharacterized protein</fullName>
    </submittedName>
</protein>
<dbReference type="OrthoDB" id="2634326at2759"/>
<dbReference type="AlphaFoldDB" id="A0A0D7ATA6"/>
<sequence>MAPILDVPPDHITTEIPRWRGLPGRHKEGRVGAIFGNMAVSTPNSTLMFQPMYGHDRVVQLRTDYMFGIDDPLRHPQVFWPNLRRLASMLAPNTNSENSHLWRQFRPDWAERTSSSIDGIYRLKREVLLAMKTAGGAFVKRIEELKKDVVRGACGSLTLAEFDCKEVKQGIFNLERSWLLLGRPATMNDLMFRYVNAQRFELNLRARVDDLTIFLPRFQSPQHEPREVSGLRVGAMTTNLAEAEMLYQAGLPVWYVYDAQVCDSTKFERFLSDSEVQAIRDAVEIPPFHWQMGSYTGYKEGLEYWTGDPNKPFTSRTPIEGAVPLWKGPASHPSRYAAMSEVLGMLKSGMIVGTDPSRPSRSGTTEFTSSPPHVSVTMSSAVSTSHIEQSQGCLYHLTLTQCI</sequence>
<keyword evidence="3" id="KW-1185">Reference proteome</keyword>
<dbReference type="Proteomes" id="UP000054007">
    <property type="component" value="Unassembled WGS sequence"/>
</dbReference>
<dbReference type="EMBL" id="KN881077">
    <property type="protein sequence ID" value="KIY61064.1"/>
    <property type="molecule type" value="Genomic_DNA"/>
</dbReference>
<accession>A0A0D7ATA6</accession>
<feature type="region of interest" description="Disordered" evidence="1">
    <location>
        <begin position="354"/>
        <end position="374"/>
    </location>
</feature>
<evidence type="ECO:0000256" key="1">
    <source>
        <dbReference type="SAM" id="MobiDB-lite"/>
    </source>
</evidence>
<name>A0A0D7ATA6_9AGAR</name>
<reference evidence="2 3" key="1">
    <citation type="journal article" date="2015" name="Fungal Genet. Biol.">
        <title>Evolution of novel wood decay mechanisms in Agaricales revealed by the genome sequences of Fistulina hepatica and Cylindrobasidium torrendii.</title>
        <authorList>
            <person name="Floudas D."/>
            <person name="Held B.W."/>
            <person name="Riley R."/>
            <person name="Nagy L.G."/>
            <person name="Koehler G."/>
            <person name="Ransdell A.S."/>
            <person name="Younus H."/>
            <person name="Chow J."/>
            <person name="Chiniquy J."/>
            <person name="Lipzen A."/>
            <person name="Tritt A."/>
            <person name="Sun H."/>
            <person name="Haridas S."/>
            <person name="LaButti K."/>
            <person name="Ohm R.A."/>
            <person name="Kues U."/>
            <person name="Blanchette R.A."/>
            <person name="Grigoriev I.V."/>
            <person name="Minto R.E."/>
            <person name="Hibbett D.S."/>
        </authorList>
    </citation>
    <scope>NUCLEOTIDE SEQUENCE [LARGE SCALE GENOMIC DNA]</scope>
    <source>
        <strain evidence="2 3">FP15055 ss-10</strain>
    </source>
</reference>
<evidence type="ECO:0000313" key="3">
    <source>
        <dbReference type="Proteomes" id="UP000054007"/>
    </source>
</evidence>
<feature type="compositionally biased region" description="Polar residues" evidence="1">
    <location>
        <begin position="357"/>
        <end position="372"/>
    </location>
</feature>
<proteinExistence type="predicted"/>
<organism evidence="2 3">
    <name type="scientific">Cylindrobasidium torrendii FP15055 ss-10</name>
    <dbReference type="NCBI Taxonomy" id="1314674"/>
    <lineage>
        <taxon>Eukaryota</taxon>
        <taxon>Fungi</taxon>
        <taxon>Dikarya</taxon>
        <taxon>Basidiomycota</taxon>
        <taxon>Agaricomycotina</taxon>
        <taxon>Agaricomycetes</taxon>
        <taxon>Agaricomycetidae</taxon>
        <taxon>Agaricales</taxon>
        <taxon>Marasmiineae</taxon>
        <taxon>Physalacriaceae</taxon>
        <taxon>Cylindrobasidium</taxon>
    </lineage>
</organism>
<gene>
    <name evidence="2" type="ORF">CYLTODRAFT_447843</name>
</gene>